<dbReference type="PIRSF" id="PIRSF006446">
    <property type="entry name" value="Cyt_quinol_oxidase_1"/>
    <property type="match status" value="1"/>
</dbReference>
<dbReference type="PANTHER" id="PTHR30365">
    <property type="entry name" value="CYTOCHROME D UBIQUINOL OXIDASE"/>
    <property type="match status" value="1"/>
</dbReference>
<dbReference type="PANTHER" id="PTHR30365:SF15">
    <property type="entry name" value="CYTOCHROME BD UBIQUINOL OXIDASE SUBUNIT 1"/>
    <property type="match status" value="1"/>
</dbReference>
<organism evidence="13 14">
    <name type="scientific">Microlunatus kandeliicorticis</name>
    <dbReference type="NCBI Taxonomy" id="1759536"/>
    <lineage>
        <taxon>Bacteria</taxon>
        <taxon>Bacillati</taxon>
        <taxon>Actinomycetota</taxon>
        <taxon>Actinomycetes</taxon>
        <taxon>Propionibacteriales</taxon>
        <taxon>Propionibacteriaceae</taxon>
        <taxon>Microlunatus</taxon>
    </lineage>
</organism>
<keyword evidence="3 12" id="KW-0813">Transport</keyword>
<sequence length="502" mass="54244">MGPEFLNPVTLSRWQFAITTVYHFFFVPMTIGLAGLVAGLQTAWVRTGSDRFLRLTKFFGKLFLINFALGVVTGIVQEFQFGMNWSAYSRFVGDVFGAPLALEGLLAFFLESTFLGLWVFGWGRLPKRLHLATIWAAAIGTVLSAYFILAANSFMQHPVGYRIDPVSGRAELTDIGAVFTNPVVLVTFPHQIFGCFMVGGAFLAAVGGWHLLRAARGTTPAEGPGRDVAAWLTSVRVGATTLLVAGLGVLVSGDLQGKVMTRVQPMKMAAAEALYRTEQPASFSVLTIGTPDGRHELWAITVPRLLSFLATGTFDGRVSGINDLQAQYAAAYGPGEYAPYIPLTYWTFRWMIALGVAGMAVGALLLWSVRRSRAATGRPIVSRWWRPLLVALPLLPLFANSIGWIFTETGRQPWLVFGLLKTADGVSPSTRVAEVLISLGVFTLLYGVLAVVEVRLLLRYIRAGLPAAVTDEQAGGGNAGDDAAGGASRAVDVTDRPLEFAY</sequence>
<evidence type="ECO:0000256" key="2">
    <source>
        <dbReference type="ARBA" id="ARBA00009819"/>
    </source>
</evidence>
<name>A0A7W3IQI0_9ACTN</name>
<comment type="caution">
    <text evidence="13">The sequence shown here is derived from an EMBL/GenBank/DDBJ whole genome shotgun (WGS) entry which is preliminary data.</text>
</comment>
<dbReference type="GO" id="GO:0005886">
    <property type="term" value="C:plasma membrane"/>
    <property type="evidence" value="ECO:0007669"/>
    <property type="project" value="UniProtKB-SubCell"/>
</dbReference>
<evidence type="ECO:0000256" key="3">
    <source>
        <dbReference type="ARBA" id="ARBA00022448"/>
    </source>
</evidence>
<evidence type="ECO:0000256" key="7">
    <source>
        <dbReference type="ARBA" id="ARBA00022723"/>
    </source>
</evidence>
<feature type="transmembrane region" description="Helical" evidence="12">
    <location>
        <begin position="435"/>
        <end position="458"/>
    </location>
</feature>
<dbReference type="GO" id="GO:0016682">
    <property type="term" value="F:oxidoreductase activity, acting on diphenols and related substances as donors, oxygen as acceptor"/>
    <property type="evidence" value="ECO:0007669"/>
    <property type="project" value="TreeGrafter"/>
</dbReference>
<evidence type="ECO:0000256" key="9">
    <source>
        <dbReference type="ARBA" id="ARBA00022989"/>
    </source>
</evidence>
<keyword evidence="5 12" id="KW-0349">Heme</keyword>
<evidence type="ECO:0000313" key="14">
    <source>
        <dbReference type="Proteomes" id="UP000523079"/>
    </source>
</evidence>
<evidence type="ECO:0000256" key="1">
    <source>
        <dbReference type="ARBA" id="ARBA00004651"/>
    </source>
</evidence>
<dbReference type="EC" id="1.10.3.-" evidence="13"/>
<comment type="similarity">
    <text evidence="2 12">Belongs to the cytochrome ubiquinol oxidase subunit 1 family.</text>
</comment>
<feature type="transmembrane region" description="Helical" evidence="12">
    <location>
        <begin position="191"/>
        <end position="212"/>
    </location>
</feature>
<keyword evidence="13" id="KW-0560">Oxidoreductase</keyword>
<dbReference type="GO" id="GO:0070069">
    <property type="term" value="C:cytochrome complex"/>
    <property type="evidence" value="ECO:0007669"/>
    <property type="project" value="UniProtKB-UniRule"/>
</dbReference>
<evidence type="ECO:0000256" key="12">
    <source>
        <dbReference type="PIRNR" id="PIRNR006446"/>
    </source>
</evidence>
<evidence type="ECO:0000256" key="6">
    <source>
        <dbReference type="ARBA" id="ARBA00022692"/>
    </source>
</evidence>
<dbReference type="GO" id="GO:0020037">
    <property type="term" value="F:heme binding"/>
    <property type="evidence" value="ECO:0007669"/>
    <property type="project" value="TreeGrafter"/>
</dbReference>
<proteinExistence type="inferred from homology"/>
<keyword evidence="6 12" id="KW-0812">Transmembrane</keyword>
<feature type="transmembrane region" description="Helical" evidence="12">
    <location>
        <begin position="96"/>
        <end position="120"/>
    </location>
</feature>
<feature type="transmembrane region" description="Helical" evidence="12">
    <location>
        <begin position="132"/>
        <end position="155"/>
    </location>
</feature>
<evidence type="ECO:0000256" key="8">
    <source>
        <dbReference type="ARBA" id="ARBA00022982"/>
    </source>
</evidence>
<keyword evidence="7 12" id="KW-0479">Metal-binding</keyword>
<dbReference type="AlphaFoldDB" id="A0A7W3IQI0"/>
<dbReference type="EMBL" id="JACGWT010000002">
    <property type="protein sequence ID" value="MBA8793384.1"/>
    <property type="molecule type" value="Genomic_DNA"/>
</dbReference>
<feature type="transmembrane region" description="Helical" evidence="12">
    <location>
        <begin position="228"/>
        <end position="251"/>
    </location>
</feature>
<accession>A0A7W3IQI0</accession>
<dbReference type="InterPro" id="IPR002585">
    <property type="entry name" value="Cyt-d_ubiquinol_oxidase_su_1"/>
</dbReference>
<keyword evidence="8 12" id="KW-0249">Electron transport</keyword>
<evidence type="ECO:0000256" key="10">
    <source>
        <dbReference type="ARBA" id="ARBA00023004"/>
    </source>
</evidence>
<keyword evidence="11 12" id="KW-0472">Membrane</keyword>
<feature type="transmembrane region" description="Helical" evidence="12">
    <location>
        <begin position="388"/>
        <end position="407"/>
    </location>
</feature>
<dbReference type="Proteomes" id="UP000523079">
    <property type="component" value="Unassembled WGS sequence"/>
</dbReference>
<evidence type="ECO:0000256" key="4">
    <source>
        <dbReference type="ARBA" id="ARBA00022475"/>
    </source>
</evidence>
<evidence type="ECO:0000313" key="13">
    <source>
        <dbReference type="EMBL" id="MBA8793384.1"/>
    </source>
</evidence>
<dbReference type="Pfam" id="PF01654">
    <property type="entry name" value="Cyt_bd_oxida_I"/>
    <property type="match status" value="1"/>
</dbReference>
<keyword evidence="4 12" id="KW-1003">Cell membrane</keyword>
<keyword evidence="10 12" id="KW-0408">Iron</keyword>
<keyword evidence="14" id="KW-1185">Reference proteome</keyword>
<feature type="transmembrane region" description="Helical" evidence="12">
    <location>
        <begin position="58"/>
        <end position="76"/>
    </location>
</feature>
<evidence type="ECO:0000256" key="11">
    <source>
        <dbReference type="ARBA" id="ARBA00023136"/>
    </source>
</evidence>
<dbReference type="GO" id="GO:0019646">
    <property type="term" value="P:aerobic electron transport chain"/>
    <property type="evidence" value="ECO:0007669"/>
    <property type="project" value="InterPro"/>
</dbReference>
<evidence type="ECO:0000256" key="5">
    <source>
        <dbReference type="ARBA" id="ARBA00022617"/>
    </source>
</evidence>
<feature type="transmembrane region" description="Helical" evidence="12">
    <location>
        <begin position="20"/>
        <end position="46"/>
    </location>
</feature>
<keyword evidence="9 12" id="KW-1133">Transmembrane helix</keyword>
<reference evidence="13 14" key="1">
    <citation type="submission" date="2020-07" db="EMBL/GenBank/DDBJ databases">
        <title>Sequencing the genomes of 1000 actinobacteria strains.</title>
        <authorList>
            <person name="Klenk H.-P."/>
        </authorList>
    </citation>
    <scope>NUCLEOTIDE SEQUENCE [LARGE SCALE GENOMIC DNA]</scope>
    <source>
        <strain evidence="13 14">DSM 100723</strain>
    </source>
</reference>
<feature type="transmembrane region" description="Helical" evidence="12">
    <location>
        <begin position="348"/>
        <end position="367"/>
    </location>
</feature>
<gene>
    <name evidence="13" type="ORF">FHX74_000989</name>
</gene>
<dbReference type="GO" id="GO:0046872">
    <property type="term" value="F:metal ion binding"/>
    <property type="evidence" value="ECO:0007669"/>
    <property type="project" value="UniProtKB-UniRule"/>
</dbReference>
<dbReference type="GO" id="GO:0009055">
    <property type="term" value="F:electron transfer activity"/>
    <property type="evidence" value="ECO:0007669"/>
    <property type="project" value="UniProtKB-UniRule"/>
</dbReference>
<comment type="subcellular location">
    <subcellularLocation>
        <location evidence="1">Cell membrane</location>
        <topology evidence="1">Multi-pass membrane protein</topology>
    </subcellularLocation>
</comment>
<protein>
    <submittedName>
        <fullName evidence="13">Cytochrome d ubiquinol oxidase subunit I</fullName>
        <ecNumber evidence="13">1.10.3.-</ecNumber>
    </submittedName>
</protein>